<keyword evidence="2" id="KW-1185">Reference proteome</keyword>
<evidence type="ECO:0000313" key="1">
    <source>
        <dbReference type="EMBL" id="KYO20551.1"/>
    </source>
</evidence>
<organism evidence="1 2">
    <name type="scientific">Alligator mississippiensis</name>
    <name type="common">American alligator</name>
    <dbReference type="NCBI Taxonomy" id="8496"/>
    <lineage>
        <taxon>Eukaryota</taxon>
        <taxon>Metazoa</taxon>
        <taxon>Chordata</taxon>
        <taxon>Craniata</taxon>
        <taxon>Vertebrata</taxon>
        <taxon>Euteleostomi</taxon>
        <taxon>Archelosauria</taxon>
        <taxon>Archosauria</taxon>
        <taxon>Crocodylia</taxon>
        <taxon>Alligatoridae</taxon>
        <taxon>Alligatorinae</taxon>
        <taxon>Alligator</taxon>
    </lineage>
</organism>
<evidence type="ECO:0000313" key="2">
    <source>
        <dbReference type="Proteomes" id="UP000050525"/>
    </source>
</evidence>
<dbReference type="AlphaFoldDB" id="A0A151M7U0"/>
<gene>
    <name evidence="1" type="ORF">Y1Q_0012464</name>
</gene>
<protein>
    <submittedName>
        <fullName evidence="1">Uncharacterized protein</fullName>
    </submittedName>
</protein>
<reference evidence="1 2" key="1">
    <citation type="journal article" date="2012" name="Genome Biol.">
        <title>Sequencing three crocodilian genomes to illuminate the evolution of archosaurs and amniotes.</title>
        <authorList>
            <person name="St John J.A."/>
            <person name="Braun E.L."/>
            <person name="Isberg S.R."/>
            <person name="Miles L.G."/>
            <person name="Chong A.Y."/>
            <person name="Gongora J."/>
            <person name="Dalzell P."/>
            <person name="Moran C."/>
            <person name="Bed'hom B."/>
            <person name="Abzhanov A."/>
            <person name="Burgess S.C."/>
            <person name="Cooksey A.M."/>
            <person name="Castoe T.A."/>
            <person name="Crawford N.G."/>
            <person name="Densmore L.D."/>
            <person name="Drew J.C."/>
            <person name="Edwards S.V."/>
            <person name="Faircloth B.C."/>
            <person name="Fujita M.K."/>
            <person name="Greenwold M.J."/>
            <person name="Hoffmann F.G."/>
            <person name="Howard J.M."/>
            <person name="Iguchi T."/>
            <person name="Janes D.E."/>
            <person name="Khan S.Y."/>
            <person name="Kohno S."/>
            <person name="de Koning A.J."/>
            <person name="Lance S.L."/>
            <person name="McCarthy F.M."/>
            <person name="McCormack J.E."/>
            <person name="Merchant M.E."/>
            <person name="Peterson D.G."/>
            <person name="Pollock D.D."/>
            <person name="Pourmand N."/>
            <person name="Raney B.J."/>
            <person name="Roessler K.A."/>
            <person name="Sanford J.R."/>
            <person name="Sawyer R.H."/>
            <person name="Schmidt C.J."/>
            <person name="Triplett E.W."/>
            <person name="Tuberville T.D."/>
            <person name="Venegas-Anaya M."/>
            <person name="Howard J.T."/>
            <person name="Jarvis E.D."/>
            <person name="Guillette L.J.Jr."/>
            <person name="Glenn T.C."/>
            <person name="Green R.E."/>
            <person name="Ray D.A."/>
        </authorList>
    </citation>
    <scope>NUCLEOTIDE SEQUENCE [LARGE SCALE GENOMIC DNA]</scope>
    <source>
        <strain evidence="1">KSC_2009_1</strain>
    </source>
</reference>
<name>A0A151M7U0_ALLMI</name>
<proteinExistence type="predicted"/>
<dbReference type="Proteomes" id="UP000050525">
    <property type="component" value="Unassembled WGS sequence"/>
</dbReference>
<dbReference type="EMBL" id="AKHW03006358">
    <property type="protein sequence ID" value="KYO20551.1"/>
    <property type="molecule type" value="Genomic_DNA"/>
</dbReference>
<accession>A0A151M7U0</accession>
<comment type="caution">
    <text evidence="1">The sequence shown here is derived from an EMBL/GenBank/DDBJ whole genome shotgun (WGS) entry which is preliminary data.</text>
</comment>
<sequence>MHIVTRQPEEQLLQWPGLQVAAHSTCSLNHFWALEGILTSGNLKGAVDGQRQGGRPRTSWTTNIKYWMGLKLTDCTRIAKDREEWRKSIDTSKAVGVASGLT</sequence>